<proteinExistence type="predicted"/>
<dbReference type="Proteomes" id="UP000469523">
    <property type="component" value="Unassembled WGS sequence"/>
</dbReference>
<organism evidence="1 2">
    <name type="scientific">Tissierella pigra</name>
    <dbReference type="NCBI Taxonomy" id="2607614"/>
    <lineage>
        <taxon>Bacteria</taxon>
        <taxon>Bacillati</taxon>
        <taxon>Bacillota</taxon>
        <taxon>Tissierellia</taxon>
        <taxon>Tissierellales</taxon>
        <taxon>Tissierellaceae</taxon>
        <taxon>Tissierella</taxon>
    </lineage>
</organism>
<keyword evidence="2" id="KW-1185">Reference proteome</keyword>
<sequence length="94" mass="10976">MNKIMLISRLSPEDYTEERRKIFFLLGNKNDVIIENKIIDTIHNLGKVDLNDIVLKYNGIELNITTQQIPAIIKLLCSENISIYSVYQYYNPDL</sequence>
<dbReference type="AlphaFoldDB" id="A0A6N7Y0F7"/>
<accession>A0A6N7Y0F7</accession>
<dbReference type="EMBL" id="VUNQ01000015">
    <property type="protein sequence ID" value="MSU01520.1"/>
    <property type="molecule type" value="Genomic_DNA"/>
</dbReference>
<evidence type="ECO:0000313" key="2">
    <source>
        <dbReference type="Proteomes" id="UP000469523"/>
    </source>
</evidence>
<name>A0A6N7Y0F7_9FIRM</name>
<dbReference type="RefSeq" id="WP_154439929.1">
    <property type="nucleotide sequence ID" value="NZ_JAHLPJ010000001.1"/>
</dbReference>
<comment type="caution">
    <text evidence="1">The sequence shown here is derived from an EMBL/GenBank/DDBJ whole genome shotgun (WGS) entry which is preliminary data.</text>
</comment>
<protein>
    <submittedName>
        <fullName evidence="1">Uncharacterized protein</fullName>
    </submittedName>
</protein>
<evidence type="ECO:0000313" key="1">
    <source>
        <dbReference type="EMBL" id="MSU01520.1"/>
    </source>
</evidence>
<gene>
    <name evidence="1" type="ORF">FYJ83_08585</name>
</gene>
<reference evidence="1 2" key="1">
    <citation type="submission" date="2019-09" db="EMBL/GenBank/DDBJ databases">
        <title>In-depth cultivation of the pig gut microbiome towards novel bacterial diversity and tailored functional studies.</title>
        <authorList>
            <person name="Wylensek D."/>
            <person name="Hitch T.C.A."/>
            <person name="Clavel T."/>
        </authorList>
    </citation>
    <scope>NUCLEOTIDE SEQUENCE [LARGE SCALE GENOMIC DNA]</scope>
    <source>
        <strain evidence="1 2">WCA3-693-APC-4?</strain>
    </source>
</reference>